<dbReference type="Gene3D" id="1.10.20.10">
    <property type="entry name" value="Histone, subunit A"/>
    <property type="match status" value="1"/>
</dbReference>
<reference evidence="1" key="3">
    <citation type="submission" date="2025-09" db="UniProtKB">
        <authorList>
            <consortium name="Ensembl"/>
        </authorList>
    </citation>
    <scope>IDENTIFICATION</scope>
</reference>
<accession>A0A5F8GCB4</accession>
<evidence type="ECO:0000313" key="2">
    <source>
        <dbReference type="Proteomes" id="UP000002280"/>
    </source>
</evidence>
<name>A0A5F8GCB4_MONDO</name>
<dbReference type="InParanoid" id="A0A5F8GCB4"/>
<protein>
    <submittedName>
        <fullName evidence="1">Uncharacterized protein</fullName>
    </submittedName>
</protein>
<evidence type="ECO:0000313" key="1">
    <source>
        <dbReference type="Ensembl" id="ENSMODP00000045160.1"/>
    </source>
</evidence>
<dbReference type="Bgee" id="ENSMODG00000010609">
    <property type="expression patterns" value="Expressed in skeleton of lower jaw and 1 other cell type or tissue"/>
</dbReference>
<dbReference type="OMA" id="SHIQVIM"/>
<dbReference type="Ensembl" id="ENSMODT00000013531.3">
    <property type="protein sequence ID" value="ENSMODP00000045160.1"/>
    <property type="gene ID" value="ENSMODG00000010609.3"/>
</dbReference>
<dbReference type="GeneTree" id="ENSGT00940000168748"/>
<reference evidence="1 2" key="1">
    <citation type="journal article" date="2007" name="Nature">
        <title>Genome of the marsupial Monodelphis domestica reveals innovation in non-coding sequences.</title>
        <authorList>
            <person name="Mikkelsen T.S."/>
            <person name="Wakefield M.J."/>
            <person name="Aken B."/>
            <person name="Amemiya C.T."/>
            <person name="Chang J.L."/>
            <person name="Duke S."/>
            <person name="Garber M."/>
            <person name="Gentles A.J."/>
            <person name="Goodstadt L."/>
            <person name="Heger A."/>
            <person name="Jurka J."/>
            <person name="Kamal M."/>
            <person name="Mauceli E."/>
            <person name="Searle S.M."/>
            <person name="Sharpe T."/>
            <person name="Baker M.L."/>
            <person name="Batzer M.A."/>
            <person name="Benos P.V."/>
            <person name="Belov K."/>
            <person name="Clamp M."/>
            <person name="Cook A."/>
            <person name="Cuff J."/>
            <person name="Das R."/>
            <person name="Davidow L."/>
            <person name="Deakin J.E."/>
            <person name="Fazzari M.J."/>
            <person name="Glass J.L."/>
            <person name="Grabherr M."/>
            <person name="Greally J.M."/>
            <person name="Gu W."/>
            <person name="Hore T.A."/>
            <person name="Huttley G.A."/>
            <person name="Kleber M."/>
            <person name="Jirtle R.L."/>
            <person name="Koina E."/>
            <person name="Lee J.T."/>
            <person name="Mahony S."/>
            <person name="Marra M.A."/>
            <person name="Miller R.D."/>
            <person name="Nicholls R.D."/>
            <person name="Oda M."/>
            <person name="Papenfuss A.T."/>
            <person name="Parra Z.E."/>
            <person name="Pollock D.D."/>
            <person name="Ray D.A."/>
            <person name="Schein J.E."/>
            <person name="Speed T.P."/>
            <person name="Thompson K."/>
            <person name="VandeBerg J.L."/>
            <person name="Wade C.M."/>
            <person name="Walker J.A."/>
            <person name="Waters P.D."/>
            <person name="Webber C."/>
            <person name="Weidman J.R."/>
            <person name="Xie X."/>
            <person name="Zody M.C."/>
            <person name="Baldwin J."/>
            <person name="Abdouelleil A."/>
            <person name="Abdulkadir J."/>
            <person name="Abebe A."/>
            <person name="Abera B."/>
            <person name="Abreu J."/>
            <person name="Acer S.C."/>
            <person name="Aftuck L."/>
            <person name="Alexander A."/>
            <person name="An P."/>
            <person name="Anderson E."/>
            <person name="Anderson S."/>
            <person name="Arachi H."/>
            <person name="Azer M."/>
            <person name="Bachantsang P."/>
            <person name="Barry A."/>
            <person name="Bayul T."/>
            <person name="Berlin A."/>
            <person name="Bessette D."/>
            <person name="Bloom T."/>
            <person name="Bloom T."/>
            <person name="Boguslavskiy L."/>
            <person name="Bonnet C."/>
            <person name="Boukhgalter B."/>
            <person name="Bourzgui I."/>
            <person name="Brown A."/>
            <person name="Cahill P."/>
            <person name="Channer S."/>
            <person name="Cheshatsang Y."/>
            <person name="Chuda L."/>
            <person name="Citroen M."/>
            <person name="Collymore A."/>
            <person name="Cooke P."/>
            <person name="Costello M."/>
            <person name="D'Aco K."/>
            <person name="Daza R."/>
            <person name="De Haan G."/>
            <person name="DeGray S."/>
            <person name="DeMaso C."/>
            <person name="Dhargay N."/>
            <person name="Dooley K."/>
            <person name="Dooley E."/>
            <person name="Doricent M."/>
            <person name="Dorje P."/>
            <person name="Dorjee K."/>
            <person name="Dupes A."/>
            <person name="Elong R."/>
            <person name="Falk J."/>
            <person name="Farina A."/>
            <person name="Faro S."/>
            <person name="Ferguson D."/>
            <person name="Fisher S."/>
            <person name="Foley C.D."/>
            <person name="Franke A."/>
            <person name="Friedrich D."/>
            <person name="Gadbois L."/>
            <person name="Gearin G."/>
            <person name="Gearin C.R."/>
            <person name="Giannoukos G."/>
            <person name="Goode T."/>
            <person name="Graham J."/>
            <person name="Grandbois E."/>
            <person name="Grewal S."/>
            <person name="Gyaltsen K."/>
            <person name="Hafez N."/>
            <person name="Hagos B."/>
            <person name="Hall J."/>
            <person name="Henson C."/>
            <person name="Hollinger A."/>
            <person name="Honan T."/>
            <person name="Huard M.D."/>
            <person name="Hughes L."/>
            <person name="Hurhula B."/>
            <person name="Husby M.E."/>
            <person name="Kamat A."/>
            <person name="Kanga B."/>
            <person name="Kashin S."/>
            <person name="Khazanovich D."/>
            <person name="Kisner P."/>
            <person name="Lance K."/>
            <person name="Lara M."/>
            <person name="Lee W."/>
            <person name="Lennon N."/>
            <person name="Letendre F."/>
            <person name="LeVine R."/>
            <person name="Lipovsky A."/>
            <person name="Liu X."/>
            <person name="Liu J."/>
            <person name="Liu S."/>
            <person name="Lokyitsang T."/>
            <person name="Lokyitsang Y."/>
            <person name="Lubonja R."/>
            <person name="Lui A."/>
            <person name="MacDonald P."/>
            <person name="Magnisalis V."/>
            <person name="Maru K."/>
            <person name="Matthews C."/>
            <person name="McCusker W."/>
            <person name="McDonough S."/>
            <person name="Mehta T."/>
            <person name="Meldrim J."/>
            <person name="Meneus L."/>
            <person name="Mihai O."/>
            <person name="Mihalev A."/>
            <person name="Mihova T."/>
            <person name="Mittelman R."/>
            <person name="Mlenga V."/>
            <person name="Montmayeur A."/>
            <person name="Mulrain L."/>
            <person name="Navidi A."/>
            <person name="Naylor J."/>
            <person name="Negash T."/>
            <person name="Nguyen T."/>
            <person name="Nguyen N."/>
            <person name="Nicol R."/>
            <person name="Norbu C."/>
            <person name="Norbu N."/>
            <person name="Novod N."/>
            <person name="O'Neill B."/>
            <person name="Osman S."/>
            <person name="Markiewicz E."/>
            <person name="Oyono O.L."/>
            <person name="Patti C."/>
            <person name="Phunkhang P."/>
            <person name="Pierre F."/>
            <person name="Priest M."/>
            <person name="Raghuraman S."/>
            <person name="Rege F."/>
            <person name="Reyes R."/>
            <person name="Rise C."/>
            <person name="Rogov P."/>
            <person name="Ross K."/>
            <person name="Ryan E."/>
            <person name="Settipalli S."/>
            <person name="Shea T."/>
            <person name="Sherpa N."/>
            <person name="Shi L."/>
            <person name="Shih D."/>
            <person name="Sparrow T."/>
            <person name="Spaulding J."/>
            <person name="Stalker J."/>
            <person name="Stange-Thomann N."/>
            <person name="Stavropoulos S."/>
            <person name="Stone C."/>
            <person name="Strader C."/>
            <person name="Tesfaye S."/>
            <person name="Thomson T."/>
            <person name="Thoulutsang Y."/>
            <person name="Thoulutsang D."/>
            <person name="Topham K."/>
            <person name="Topping I."/>
            <person name="Tsamla T."/>
            <person name="Vassiliev H."/>
            <person name="Vo A."/>
            <person name="Wangchuk T."/>
            <person name="Wangdi T."/>
            <person name="Weiand M."/>
            <person name="Wilkinson J."/>
            <person name="Wilson A."/>
            <person name="Yadav S."/>
            <person name="Young G."/>
            <person name="Yu Q."/>
            <person name="Zembek L."/>
            <person name="Zhong D."/>
            <person name="Zimmer A."/>
            <person name="Zwirko Z."/>
            <person name="Jaffe D.B."/>
            <person name="Alvarez P."/>
            <person name="Brockman W."/>
            <person name="Butler J."/>
            <person name="Chin C."/>
            <person name="Gnerre S."/>
            <person name="MacCallum I."/>
            <person name="Graves J.A."/>
            <person name="Ponting C.P."/>
            <person name="Breen M."/>
            <person name="Samollow P.B."/>
            <person name="Lander E.S."/>
            <person name="Lindblad-Toh K."/>
        </authorList>
    </citation>
    <scope>NUCLEOTIDE SEQUENCE [LARGE SCALE GENOMIC DNA]</scope>
</reference>
<keyword evidence="2" id="KW-1185">Reference proteome</keyword>
<dbReference type="GO" id="GO:0046982">
    <property type="term" value="F:protein heterodimerization activity"/>
    <property type="evidence" value="ECO:0007669"/>
    <property type="project" value="InterPro"/>
</dbReference>
<dbReference type="STRING" id="13616.ENSMODP00000045160"/>
<organism evidence="1 2">
    <name type="scientific">Monodelphis domestica</name>
    <name type="common">Gray short-tailed opossum</name>
    <dbReference type="NCBI Taxonomy" id="13616"/>
    <lineage>
        <taxon>Eukaryota</taxon>
        <taxon>Metazoa</taxon>
        <taxon>Chordata</taxon>
        <taxon>Craniata</taxon>
        <taxon>Vertebrata</taxon>
        <taxon>Euteleostomi</taxon>
        <taxon>Mammalia</taxon>
        <taxon>Metatheria</taxon>
        <taxon>Didelphimorphia</taxon>
        <taxon>Didelphidae</taxon>
        <taxon>Monodelphis</taxon>
    </lineage>
</organism>
<dbReference type="Proteomes" id="UP000002280">
    <property type="component" value="Chromosome 4"/>
</dbReference>
<proteinExistence type="predicted"/>
<dbReference type="AlphaFoldDB" id="A0A5F8GCB4"/>
<sequence>MVDRFSSTEKYSNQRLVLLPMSHIWVIMKSSPEMSSINQKALALTAKAIYFQRRF</sequence>
<reference evidence="1" key="2">
    <citation type="submission" date="2025-08" db="UniProtKB">
        <authorList>
            <consortium name="Ensembl"/>
        </authorList>
    </citation>
    <scope>IDENTIFICATION</scope>
</reference>
<dbReference type="InterPro" id="IPR009072">
    <property type="entry name" value="Histone-fold"/>
</dbReference>